<evidence type="ECO:0000313" key="2">
    <source>
        <dbReference type="Proteomes" id="UP000639772"/>
    </source>
</evidence>
<comment type="caution">
    <text evidence="1">The sequence shown here is derived from an EMBL/GenBank/DDBJ whole genome shotgun (WGS) entry which is preliminary data.</text>
</comment>
<dbReference type="AlphaFoldDB" id="A0A835RKG3"/>
<dbReference type="Proteomes" id="UP000639772">
    <property type="component" value="Unassembled WGS sequence"/>
</dbReference>
<accession>A0A835RKG3</accession>
<organism evidence="1 2">
    <name type="scientific">Vanilla planifolia</name>
    <name type="common">Vanilla</name>
    <dbReference type="NCBI Taxonomy" id="51239"/>
    <lineage>
        <taxon>Eukaryota</taxon>
        <taxon>Viridiplantae</taxon>
        <taxon>Streptophyta</taxon>
        <taxon>Embryophyta</taxon>
        <taxon>Tracheophyta</taxon>
        <taxon>Spermatophyta</taxon>
        <taxon>Magnoliopsida</taxon>
        <taxon>Liliopsida</taxon>
        <taxon>Asparagales</taxon>
        <taxon>Orchidaceae</taxon>
        <taxon>Vanilloideae</taxon>
        <taxon>Vanilleae</taxon>
        <taxon>Vanilla</taxon>
    </lineage>
</organism>
<sequence>MKEKCFFETWKGRMNYMSRVIPTGEDGLGPSVSGSEAEGLHVVDVVDLRAPCASWALGPADEPSATNPGPPSHYHEFLSPHPPPLCFLSLQITTRPTISSTSSPSRITRYAPSSPPLPHSWDLVRHLKRISSTGEPWHDTLIWKGLIRMQPSDD</sequence>
<name>A0A835RKG3_VANPL</name>
<proteinExistence type="predicted"/>
<dbReference type="EMBL" id="JADCNM010000002">
    <property type="protein sequence ID" value="KAG0493955.1"/>
    <property type="molecule type" value="Genomic_DNA"/>
</dbReference>
<gene>
    <name evidence="1" type="ORF">HPP92_004949</name>
</gene>
<reference evidence="1 2" key="1">
    <citation type="journal article" date="2020" name="Nat. Food">
        <title>A phased Vanilla planifolia genome enables genetic improvement of flavour and production.</title>
        <authorList>
            <person name="Hasing T."/>
            <person name="Tang H."/>
            <person name="Brym M."/>
            <person name="Khazi F."/>
            <person name="Huang T."/>
            <person name="Chambers A.H."/>
        </authorList>
    </citation>
    <scope>NUCLEOTIDE SEQUENCE [LARGE SCALE GENOMIC DNA]</scope>
    <source>
        <tissue evidence="1">Leaf</tissue>
    </source>
</reference>
<protein>
    <submittedName>
        <fullName evidence="1">Uncharacterized protein</fullName>
    </submittedName>
</protein>
<evidence type="ECO:0000313" key="1">
    <source>
        <dbReference type="EMBL" id="KAG0493955.1"/>
    </source>
</evidence>